<dbReference type="NCBIfam" id="TIGR02675">
    <property type="entry name" value="tape_meas_nterm"/>
    <property type="match status" value="1"/>
</dbReference>
<keyword evidence="5" id="KW-1185">Reference proteome</keyword>
<feature type="region of interest" description="Disordered" evidence="1">
    <location>
        <begin position="487"/>
        <end position="532"/>
    </location>
</feature>
<dbReference type="Proteomes" id="UP000672011">
    <property type="component" value="Chromosome"/>
</dbReference>
<name>A0ABX7XDR0_9FLAO</name>
<reference evidence="4 5" key="1">
    <citation type="journal article" date="2021" name="Int. J. Syst. Evol. Microbiol.">
        <title>Faecalibacter bovis sp. nov., isolated from cow faeces.</title>
        <authorList>
            <person name="Li F."/>
            <person name="Zhao W."/>
            <person name="Hong Q."/>
            <person name="Shao Q."/>
            <person name="Song J."/>
            <person name="Yang S."/>
        </authorList>
    </citation>
    <scope>NUCLEOTIDE SEQUENCE [LARGE SCALE GENOMIC DNA]</scope>
    <source>
        <strain evidence="4 5">ZY171143</strain>
    </source>
</reference>
<feature type="transmembrane region" description="Helical" evidence="2">
    <location>
        <begin position="283"/>
        <end position="305"/>
    </location>
</feature>
<evidence type="ECO:0000313" key="5">
    <source>
        <dbReference type="Proteomes" id="UP000672011"/>
    </source>
</evidence>
<dbReference type="Pfam" id="PF20155">
    <property type="entry name" value="TMP_3"/>
    <property type="match status" value="1"/>
</dbReference>
<evidence type="ECO:0000256" key="1">
    <source>
        <dbReference type="SAM" id="MobiDB-lite"/>
    </source>
</evidence>
<accession>A0ABX7XDR0</accession>
<keyword evidence="2" id="KW-0472">Membrane</keyword>
<feature type="compositionally biased region" description="Basic and acidic residues" evidence="1">
    <location>
        <begin position="513"/>
        <end position="528"/>
    </location>
</feature>
<dbReference type="RefSeq" id="WP_230476684.1">
    <property type="nucleotide sequence ID" value="NZ_CP072842.1"/>
</dbReference>
<keyword evidence="2" id="KW-1133">Transmembrane helix</keyword>
<feature type="transmembrane region" description="Helical" evidence="2">
    <location>
        <begin position="359"/>
        <end position="387"/>
    </location>
</feature>
<sequence length="585" mass="61898">MAGKSKLELLIELSDKMFNSGLNRVQNKLNSSVNAMEGRLNQFKANASRALNSFATESESAFGFGIGAGIGMKVFDIVTNAITGLAGEAVNSADSLEKFKSTMNFAGFDTSQIDKARLDVKKYADDTVYDLNTIANTSAQLAANGVKDYLALTQAAGNLNAVAGGNADTYKSVALVLTQVNGAGKLVTQDWNQLANAIPGASGKMQDALRKNGAFTGNFREAMEKGMISAEHFNKALMDLGFQQVAIDAAKSTATFEGALGQLEAEIVNGLMSVINAIGMDNITGAIMTLTNFIGGLTKGFVWLFNEINGGNPYLQILLTLIAGLTAGIIAGNTYMLIHNTLIGKTTILTKLWAGAQSLLNLVMKLNPIGLVVAAIVALVAIVVIAIKKYDEWGAALLAFLGPVGLVINAFKSLYDHWESIKKAFQTDGIIGGLKRIGIVLLDALLKPLQQVLEMASKIPGMGNLAGNGAKSIEALRKKLDLVTPEETKTSELAKKTEGNGSASLYGASGGIGKKDDKKDKKQAERLSKMTGASNQVRNVTINIDAFNKGGINIAKSDTAGMTKADVEAWFADIMQRVMINAEHG</sequence>
<dbReference type="InterPro" id="IPR013491">
    <property type="entry name" value="Tape_meas_N"/>
</dbReference>
<protein>
    <submittedName>
        <fullName evidence="4">Tape measure protein</fullName>
    </submittedName>
</protein>
<reference evidence="5" key="2">
    <citation type="submission" date="2021-04" db="EMBL/GenBank/DDBJ databases">
        <title>Taxonomy of Flavobacteriaceae bacterium ZY171143.</title>
        <authorList>
            <person name="Li F."/>
        </authorList>
    </citation>
    <scope>NUCLEOTIDE SEQUENCE [LARGE SCALE GENOMIC DNA]</scope>
    <source>
        <strain evidence="5">ZY171143</strain>
    </source>
</reference>
<feature type="domain" description="Tape measure protein N-terminal" evidence="3">
    <location>
        <begin position="88"/>
        <end position="270"/>
    </location>
</feature>
<organism evidence="4 5">
    <name type="scientific">Faecalibacter bovis</name>
    <dbReference type="NCBI Taxonomy" id="2898187"/>
    <lineage>
        <taxon>Bacteria</taxon>
        <taxon>Pseudomonadati</taxon>
        <taxon>Bacteroidota</taxon>
        <taxon>Flavobacteriia</taxon>
        <taxon>Flavobacteriales</taxon>
        <taxon>Weeksellaceae</taxon>
        <taxon>Faecalibacter</taxon>
    </lineage>
</organism>
<evidence type="ECO:0000256" key="2">
    <source>
        <dbReference type="SAM" id="Phobius"/>
    </source>
</evidence>
<evidence type="ECO:0000313" key="4">
    <source>
        <dbReference type="EMBL" id="QTV06044.1"/>
    </source>
</evidence>
<evidence type="ECO:0000259" key="3">
    <source>
        <dbReference type="Pfam" id="PF20155"/>
    </source>
</evidence>
<feature type="compositionally biased region" description="Basic and acidic residues" evidence="1">
    <location>
        <begin position="487"/>
        <end position="498"/>
    </location>
</feature>
<feature type="transmembrane region" description="Helical" evidence="2">
    <location>
        <begin position="317"/>
        <end position="338"/>
    </location>
</feature>
<keyword evidence="2" id="KW-0812">Transmembrane</keyword>
<gene>
    <name evidence="4" type="ORF">J9309_01465</name>
</gene>
<dbReference type="EMBL" id="CP072842">
    <property type="protein sequence ID" value="QTV06044.1"/>
    <property type="molecule type" value="Genomic_DNA"/>
</dbReference>
<proteinExistence type="predicted"/>
<feature type="transmembrane region" description="Helical" evidence="2">
    <location>
        <begin position="393"/>
        <end position="415"/>
    </location>
</feature>